<dbReference type="OrthoDB" id="9978173at2759"/>
<dbReference type="AlphaFoldDB" id="A0A6A5ZLW3"/>
<dbReference type="InterPro" id="IPR025533">
    <property type="entry name" value="DUF4419"/>
</dbReference>
<keyword evidence="2" id="KW-1185">Reference proteome</keyword>
<dbReference type="PANTHER" id="PTHR31252">
    <property type="entry name" value="DUF4419 DOMAIN-CONTAINING PROTEIN"/>
    <property type="match status" value="1"/>
</dbReference>
<dbReference type="Pfam" id="PF14388">
    <property type="entry name" value="DUF4419"/>
    <property type="match status" value="1"/>
</dbReference>
<protein>
    <submittedName>
        <fullName evidence="1">Uncharacterized protein</fullName>
    </submittedName>
</protein>
<dbReference type="EMBL" id="ML977314">
    <property type="protein sequence ID" value="KAF2120265.1"/>
    <property type="molecule type" value="Genomic_DNA"/>
</dbReference>
<proteinExistence type="predicted"/>
<name>A0A6A5ZLW3_9PLEO</name>
<organism evidence="1 2">
    <name type="scientific">Lophiotrema nucula</name>
    <dbReference type="NCBI Taxonomy" id="690887"/>
    <lineage>
        <taxon>Eukaryota</taxon>
        <taxon>Fungi</taxon>
        <taxon>Dikarya</taxon>
        <taxon>Ascomycota</taxon>
        <taxon>Pezizomycotina</taxon>
        <taxon>Dothideomycetes</taxon>
        <taxon>Pleosporomycetidae</taxon>
        <taxon>Pleosporales</taxon>
        <taxon>Lophiotremataceae</taxon>
        <taxon>Lophiotrema</taxon>
    </lineage>
</organism>
<accession>A0A6A5ZLW3</accession>
<evidence type="ECO:0000313" key="2">
    <source>
        <dbReference type="Proteomes" id="UP000799770"/>
    </source>
</evidence>
<reference evidence="1" key="1">
    <citation type="journal article" date="2020" name="Stud. Mycol.">
        <title>101 Dothideomycetes genomes: a test case for predicting lifestyles and emergence of pathogens.</title>
        <authorList>
            <person name="Haridas S."/>
            <person name="Albert R."/>
            <person name="Binder M."/>
            <person name="Bloem J."/>
            <person name="Labutti K."/>
            <person name="Salamov A."/>
            <person name="Andreopoulos B."/>
            <person name="Baker S."/>
            <person name="Barry K."/>
            <person name="Bills G."/>
            <person name="Bluhm B."/>
            <person name="Cannon C."/>
            <person name="Castanera R."/>
            <person name="Culley D."/>
            <person name="Daum C."/>
            <person name="Ezra D."/>
            <person name="Gonzalez J."/>
            <person name="Henrissat B."/>
            <person name="Kuo A."/>
            <person name="Liang C."/>
            <person name="Lipzen A."/>
            <person name="Lutzoni F."/>
            <person name="Magnuson J."/>
            <person name="Mondo S."/>
            <person name="Nolan M."/>
            <person name="Ohm R."/>
            <person name="Pangilinan J."/>
            <person name="Park H.-J."/>
            <person name="Ramirez L."/>
            <person name="Alfaro M."/>
            <person name="Sun H."/>
            <person name="Tritt A."/>
            <person name="Yoshinaga Y."/>
            <person name="Zwiers L.-H."/>
            <person name="Turgeon B."/>
            <person name="Goodwin S."/>
            <person name="Spatafora J."/>
            <person name="Crous P."/>
            <person name="Grigoriev I."/>
        </authorList>
    </citation>
    <scope>NUCLEOTIDE SEQUENCE</scope>
    <source>
        <strain evidence="1">CBS 627.86</strain>
    </source>
</reference>
<sequence>MMGTLKAYFSYKAVITCGIPTATLEGKKLDYELFLKRLDKLCEYGTEPKAFSKLLRPILQGFIDTFDDPESDSVKAFWKQICDYEGGSGMCYYSGWITAFCFWDNEGRRQIKGKRVGVSADSIPSGFTTVPVTINDNGLIVYAKMLAGSVGIISTSTNKDKKGPVGNDSLRPQLGWCMYEKAGQTPPKLHL</sequence>
<evidence type="ECO:0000313" key="1">
    <source>
        <dbReference type="EMBL" id="KAF2120265.1"/>
    </source>
</evidence>
<gene>
    <name evidence="1" type="ORF">BDV96DRAFT_674566</name>
</gene>
<dbReference type="PANTHER" id="PTHR31252:SF11">
    <property type="entry name" value="DUF4419 DOMAIN-CONTAINING PROTEIN"/>
    <property type="match status" value="1"/>
</dbReference>
<dbReference type="Proteomes" id="UP000799770">
    <property type="component" value="Unassembled WGS sequence"/>
</dbReference>